<protein>
    <submittedName>
        <fullName evidence="2">Uncharacterized protein</fullName>
    </submittedName>
</protein>
<dbReference type="Proteomes" id="UP001229421">
    <property type="component" value="Unassembled WGS sequence"/>
</dbReference>
<keyword evidence="1" id="KW-0812">Transmembrane</keyword>
<reference evidence="2" key="1">
    <citation type="journal article" date="2023" name="bioRxiv">
        <title>Improved chromosome-level genome assembly for marigold (Tagetes erecta).</title>
        <authorList>
            <person name="Jiang F."/>
            <person name="Yuan L."/>
            <person name="Wang S."/>
            <person name="Wang H."/>
            <person name="Xu D."/>
            <person name="Wang A."/>
            <person name="Fan W."/>
        </authorList>
    </citation>
    <scope>NUCLEOTIDE SEQUENCE</scope>
    <source>
        <strain evidence="2">WSJ</strain>
        <tissue evidence="2">Leaf</tissue>
    </source>
</reference>
<evidence type="ECO:0000313" key="3">
    <source>
        <dbReference type="Proteomes" id="UP001229421"/>
    </source>
</evidence>
<keyword evidence="3" id="KW-1185">Reference proteome</keyword>
<keyword evidence="1" id="KW-1133">Transmembrane helix</keyword>
<organism evidence="2 3">
    <name type="scientific">Tagetes erecta</name>
    <name type="common">African marigold</name>
    <dbReference type="NCBI Taxonomy" id="13708"/>
    <lineage>
        <taxon>Eukaryota</taxon>
        <taxon>Viridiplantae</taxon>
        <taxon>Streptophyta</taxon>
        <taxon>Embryophyta</taxon>
        <taxon>Tracheophyta</taxon>
        <taxon>Spermatophyta</taxon>
        <taxon>Magnoliopsida</taxon>
        <taxon>eudicotyledons</taxon>
        <taxon>Gunneridae</taxon>
        <taxon>Pentapetalae</taxon>
        <taxon>asterids</taxon>
        <taxon>campanulids</taxon>
        <taxon>Asterales</taxon>
        <taxon>Asteraceae</taxon>
        <taxon>Asteroideae</taxon>
        <taxon>Heliantheae alliance</taxon>
        <taxon>Tageteae</taxon>
        <taxon>Tagetes</taxon>
    </lineage>
</organism>
<name>A0AAD8K4W9_TARER</name>
<gene>
    <name evidence="2" type="ORF">QVD17_30145</name>
</gene>
<evidence type="ECO:0000313" key="2">
    <source>
        <dbReference type="EMBL" id="KAK1414401.1"/>
    </source>
</evidence>
<accession>A0AAD8K4W9</accession>
<evidence type="ECO:0000256" key="1">
    <source>
        <dbReference type="SAM" id="Phobius"/>
    </source>
</evidence>
<sequence>MDTNTQHGHHIVILMPELGHIAHIRIFNTSKTNTYLTPSQTIKSSSLSASSLQKDFFFSDFILQFSVTFLGFLSFALIQTGSVSFLHHLRIDHTKIVGD</sequence>
<feature type="transmembrane region" description="Helical" evidence="1">
    <location>
        <begin position="61"/>
        <end position="86"/>
    </location>
</feature>
<dbReference type="EMBL" id="JAUHHV010000008">
    <property type="protein sequence ID" value="KAK1414401.1"/>
    <property type="molecule type" value="Genomic_DNA"/>
</dbReference>
<proteinExistence type="predicted"/>
<comment type="caution">
    <text evidence="2">The sequence shown here is derived from an EMBL/GenBank/DDBJ whole genome shotgun (WGS) entry which is preliminary data.</text>
</comment>
<keyword evidence="1" id="KW-0472">Membrane</keyword>
<dbReference type="AlphaFoldDB" id="A0AAD8K4W9"/>